<dbReference type="Pfam" id="PF02881">
    <property type="entry name" value="SRP54_N"/>
    <property type="match status" value="1"/>
</dbReference>
<evidence type="ECO:0000256" key="4">
    <source>
        <dbReference type="ARBA" id="ARBA00022824"/>
    </source>
</evidence>
<dbReference type="OMA" id="HLGWIDK"/>
<dbReference type="GO" id="GO:0005785">
    <property type="term" value="C:signal recognition particle receptor complex"/>
    <property type="evidence" value="ECO:0007669"/>
    <property type="project" value="InterPro"/>
</dbReference>
<dbReference type="Gene3D" id="1.20.120.140">
    <property type="entry name" value="Signal recognition particle SRP54, nucleotide-binding domain"/>
    <property type="match status" value="1"/>
</dbReference>
<keyword evidence="3" id="KW-0547">Nucleotide-binding</keyword>
<dbReference type="SUPFAM" id="SSF47364">
    <property type="entry name" value="Domain of the SRP/SRP receptor G-proteins"/>
    <property type="match status" value="1"/>
</dbReference>
<proteinExistence type="inferred from homology"/>
<dbReference type="SMART" id="SM00963">
    <property type="entry name" value="SRP54_N"/>
    <property type="match status" value="1"/>
</dbReference>
<feature type="compositionally biased region" description="Basic and acidic residues" evidence="8">
    <location>
        <begin position="164"/>
        <end position="178"/>
    </location>
</feature>
<dbReference type="SMART" id="SM00382">
    <property type="entry name" value="AAA"/>
    <property type="match status" value="1"/>
</dbReference>
<comment type="subcellular location">
    <subcellularLocation>
        <location evidence="1">Endoplasmic reticulum membrane</location>
        <topology evidence="1">Peripheral membrane protein</topology>
        <orientation evidence="1">Cytoplasmic side</orientation>
    </subcellularLocation>
</comment>
<dbReference type="AlphaFoldDB" id="A0A8R1DSJ3"/>
<keyword evidence="7" id="KW-0675">Receptor</keyword>
<dbReference type="GO" id="GO:0005047">
    <property type="term" value="F:signal recognition particle binding"/>
    <property type="evidence" value="ECO:0007669"/>
    <property type="project" value="InterPro"/>
</dbReference>
<dbReference type="InterPro" id="IPR042101">
    <property type="entry name" value="SRP54_N_sf"/>
</dbReference>
<evidence type="ECO:0000259" key="9">
    <source>
        <dbReference type="PROSITE" id="PS00300"/>
    </source>
</evidence>
<dbReference type="InterPro" id="IPR000897">
    <property type="entry name" value="SRP54_GTPase_dom"/>
</dbReference>
<dbReference type="InterPro" id="IPR027417">
    <property type="entry name" value="P-loop_NTPase"/>
</dbReference>
<dbReference type="GO" id="GO:0006886">
    <property type="term" value="P:intracellular protein transport"/>
    <property type="evidence" value="ECO:0007669"/>
    <property type="project" value="InterPro"/>
</dbReference>
<dbReference type="GO" id="GO:0003924">
    <property type="term" value="F:GTPase activity"/>
    <property type="evidence" value="ECO:0007669"/>
    <property type="project" value="InterPro"/>
</dbReference>
<dbReference type="SUPFAM" id="SSF52540">
    <property type="entry name" value="P-loop containing nucleoside triphosphate hydrolases"/>
    <property type="match status" value="1"/>
</dbReference>
<protein>
    <submittedName>
        <fullName evidence="10">SRP54 domain-containing protein</fullName>
    </submittedName>
</protein>
<accession>A0A8R1DSJ3</accession>
<dbReference type="InterPro" id="IPR011012">
    <property type="entry name" value="Longin-like_dom_sf"/>
</dbReference>
<keyword evidence="11" id="KW-1185">Reference proteome</keyword>
<dbReference type="EnsemblMetazoa" id="CJA10968.1">
    <property type="protein sequence ID" value="CJA10968.1"/>
    <property type="gene ID" value="WBGene00130172"/>
</dbReference>
<dbReference type="Pfam" id="PF00448">
    <property type="entry name" value="SRP54"/>
    <property type="match status" value="1"/>
</dbReference>
<reference evidence="10" key="2">
    <citation type="submission" date="2022-06" db="UniProtKB">
        <authorList>
            <consortium name="EnsemblMetazoa"/>
        </authorList>
    </citation>
    <scope>IDENTIFICATION</scope>
    <source>
        <strain evidence="10">DF5081</strain>
    </source>
</reference>
<feature type="region of interest" description="Disordered" evidence="8">
    <location>
        <begin position="130"/>
        <end position="272"/>
    </location>
</feature>
<dbReference type="InterPro" id="IPR013822">
    <property type="entry name" value="Signal_recog_particl_SRP54_hlx"/>
</dbReference>
<dbReference type="CDD" id="cd17876">
    <property type="entry name" value="SRalpha_C"/>
    <property type="match status" value="1"/>
</dbReference>
<dbReference type="InterPro" id="IPR036225">
    <property type="entry name" value="SRP/SRP_N"/>
</dbReference>
<evidence type="ECO:0000256" key="6">
    <source>
        <dbReference type="ARBA" id="ARBA00023136"/>
    </source>
</evidence>
<keyword evidence="6" id="KW-0472">Membrane</keyword>
<dbReference type="PROSITE" id="PS00300">
    <property type="entry name" value="SRP54"/>
    <property type="match status" value="1"/>
</dbReference>
<feature type="compositionally biased region" description="Polar residues" evidence="8">
    <location>
        <begin position="144"/>
        <end position="154"/>
    </location>
</feature>
<reference evidence="11" key="1">
    <citation type="submission" date="2010-08" db="EMBL/GenBank/DDBJ databases">
        <authorList>
            <consortium name="Caenorhabditis japonica Sequencing Consortium"/>
            <person name="Wilson R.K."/>
        </authorList>
    </citation>
    <scope>NUCLEOTIDE SEQUENCE [LARGE SCALE GENOMIC DNA]</scope>
    <source>
        <strain evidence="11">DF5081</strain>
    </source>
</reference>
<dbReference type="SUPFAM" id="SSF64356">
    <property type="entry name" value="SNARE-like"/>
    <property type="match status" value="1"/>
</dbReference>
<evidence type="ECO:0000256" key="7">
    <source>
        <dbReference type="ARBA" id="ARBA00023170"/>
    </source>
</evidence>
<evidence type="ECO:0000256" key="1">
    <source>
        <dbReference type="ARBA" id="ARBA00004397"/>
    </source>
</evidence>
<dbReference type="Pfam" id="PF04086">
    <property type="entry name" value="SRP-alpha_N"/>
    <property type="match status" value="1"/>
</dbReference>
<keyword evidence="5" id="KW-0342">GTP-binding</keyword>
<evidence type="ECO:0000313" key="10">
    <source>
        <dbReference type="EnsemblMetazoa" id="CJA10968.1"/>
    </source>
</evidence>
<evidence type="ECO:0000313" key="11">
    <source>
        <dbReference type="Proteomes" id="UP000005237"/>
    </source>
</evidence>
<evidence type="ECO:0000256" key="8">
    <source>
        <dbReference type="SAM" id="MobiDB-lite"/>
    </source>
</evidence>
<dbReference type="PANTHER" id="PTHR43134:SF1">
    <property type="entry name" value="SIGNAL RECOGNITION PARTICLE RECEPTOR SUBUNIT ALPHA"/>
    <property type="match status" value="1"/>
</dbReference>
<dbReference type="GO" id="GO:0006614">
    <property type="term" value="P:SRP-dependent cotranslational protein targeting to membrane"/>
    <property type="evidence" value="ECO:0007669"/>
    <property type="project" value="InterPro"/>
</dbReference>
<dbReference type="Gene3D" id="3.30.450.60">
    <property type="match status" value="1"/>
</dbReference>
<dbReference type="CDD" id="cd14826">
    <property type="entry name" value="SR_alpha_SRX"/>
    <property type="match status" value="1"/>
</dbReference>
<name>A0A8R1DSJ3_CAEJA</name>
<dbReference type="FunFam" id="3.40.50.300:FF:000188">
    <property type="entry name" value="signal recognition particle receptor subunit alpha"/>
    <property type="match status" value="1"/>
</dbReference>
<organism evidence="10 11">
    <name type="scientific">Caenorhabditis japonica</name>
    <dbReference type="NCBI Taxonomy" id="281687"/>
    <lineage>
        <taxon>Eukaryota</taxon>
        <taxon>Metazoa</taxon>
        <taxon>Ecdysozoa</taxon>
        <taxon>Nematoda</taxon>
        <taxon>Chromadorea</taxon>
        <taxon>Rhabditida</taxon>
        <taxon>Rhabditina</taxon>
        <taxon>Rhabditomorpha</taxon>
        <taxon>Rhabditoidea</taxon>
        <taxon>Rhabditidae</taxon>
        <taxon>Peloderinae</taxon>
        <taxon>Caenorhabditis</taxon>
    </lineage>
</organism>
<feature type="domain" description="SRP54-type proteins GTP-binding" evidence="9">
    <location>
        <begin position="599"/>
        <end position="612"/>
    </location>
</feature>
<sequence>MIELFSIFTKGGVCLWNYQEGDYNFTDTVNNELIKGTLMQERGNTGQKKVGNYTMKFQLDNEYNVIFLVIYQSIVNLSYAEKLLSLVIENFREQYSDNLRDETALTTQPSKIYGGFDDTFENALAEASRSAKASENVVKKPKTFQESAKSQKTIDSLIVSRPGQKKDEKPGKGVKETSKPAPSSPGGASSDGYNSASPPGSPDEEVARQRAKLFNRMAGNSKKKSPEEPAPAKAKGKQARVWALSGKASDVASLDRSNPKENDENAINEEESRFVDSMRDHIGSLKGDLKALQESDDEDDDDADHDVVKQSSGGWFSMIKGLVGEKKLTSEDLTPLVEKMRDNLIMKNVASEPAEKICQSVVSKLEGKVVTNFTRVAQEVKTAVRESLVQLLTPKHRVDILRDVVEAKREGRPYVIVFCGVNGVGKSTNLAKITFWLTENKHRVLIAAGDTFRAGAVEQLRTHTRHLNALHPQSVHLYEQGYGKDAAGLAAAAIKIAAERHFDVVLVDTAGRMQDNEPLMRELAKLIRVNEPDLVLFVGEALVGNEAVDQLVKFNEALANHATPGQKPRLIDGIVLTKFDTIDDKVGAAVSMTYITGQPILFVGCGQTYADLRNLNVGAVVHSLLN</sequence>
<dbReference type="SMART" id="SM00962">
    <property type="entry name" value="SRP54"/>
    <property type="match status" value="1"/>
</dbReference>
<evidence type="ECO:0000256" key="5">
    <source>
        <dbReference type="ARBA" id="ARBA00023134"/>
    </source>
</evidence>
<dbReference type="FunFam" id="1.20.120.140:FF:000017">
    <property type="entry name" value="Predicted protein"/>
    <property type="match status" value="1"/>
</dbReference>
<dbReference type="Proteomes" id="UP000005237">
    <property type="component" value="Unassembled WGS sequence"/>
</dbReference>
<evidence type="ECO:0000256" key="3">
    <source>
        <dbReference type="ARBA" id="ARBA00022741"/>
    </source>
</evidence>
<evidence type="ECO:0000256" key="2">
    <source>
        <dbReference type="ARBA" id="ARBA00008531"/>
    </source>
</evidence>
<dbReference type="InterPro" id="IPR007222">
    <property type="entry name" value="Sig_recog_particle_rcpt_asu_N"/>
</dbReference>
<keyword evidence="4" id="KW-0256">Endoplasmic reticulum</keyword>
<dbReference type="Gene3D" id="3.40.50.300">
    <property type="entry name" value="P-loop containing nucleotide triphosphate hydrolases"/>
    <property type="match status" value="1"/>
</dbReference>
<dbReference type="PANTHER" id="PTHR43134">
    <property type="entry name" value="SIGNAL RECOGNITION PARTICLE RECEPTOR SUBUNIT ALPHA"/>
    <property type="match status" value="1"/>
</dbReference>
<feature type="compositionally biased region" description="Low complexity" evidence="8">
    <location>
        <begin position="180"/>
        <end position="190"/>
    </location>
</feature>
<dbReference type="GO" id="GO:0005525">
    <property type="term" value="F:GTP binding"/>
    <property type="evidence" value="ECO:0007669"/>
    <property type="project" value="UniProtKB-KW"/>
</dbReference>
<dbReference type="InterPro" id="IPR003593">
    <property type="entry name" value="AAA+_ATPase"/>
</dbReference>
<comment type="similarity">
    <text evidence="2">Belongs to the GTP-binding SRP family.</text>
</comment>